<comment type="caution">
    <text evidence="1">The sequence shown here is derived from an EMBL/GenBank/DDBJ whole genome shotgun (WGS) entry which is preliminary data.</text>
</comment>
<dbReference type="AlphaFoldDB" id="A0A4Y2IJ03"/>
<protein>
    <submittedName>
        <fullName evidence="1">Uncharacterized protein</fullName>
    </submittedName>
</protein>
<dbReference type="EMBL" id="BGPR01002677">
    <property type="protein sequence ID" value="GBM77249.1"/>
    <property type="molecule type" value="Genomic_DNA"/>
</dbReference>
<name>A0A4Y2IJ03_ARAVE</name>
<evidence type="ECO:0000313" key="2">
    <source>
        <dbReference type="Proteomes" id="UP000499080"/>
    </source>
</evidence>
<dbReference type="Proteomes" id="UP000499080">
    <property type="component" value="Unassembled WGS sequence"/>
</dbReference>
<reference evidence="1 2" key="1">
    <citation type="journal article" date="2019" name="Sci. Rep.">
        <title>Orb-weaving spider Araneus ventricosus genome elucidates the spidroin gene catalogue.</title>
        <authorList>
            <person name="Kono N."/>
            <person name="Nakamura H."/>
            <person name="Ohtoshi R."/>
            <person name="Moran D.A.P."/>
            <person name="Shinohara A."/>
            <person name="Yoshida Y."/>
            <person name="Fujiwara M."/>
            <person name="Mori M."/>
            <person name="Tomita M."/>
            <person name="Arakawa K."/>
        </authorList>
    </citation>
    <scope>NUCLEOTIDE SEQUENCE [LARGE SCALE GENOMIC DNA]</scope>
</reference>
<sequence>MRGNGYVCLISFKWVPELFGYNLMKGRLPSLQMEIRFSYLKLASPLPDKPVSFLTWRLNRSYIVSPLSRSDLCALPWRYQILVVSEETPAWFSTVDLPRSVRT</sequence>
<evidence type="ECO:0000313" key="1">
    <source>
        <dbReference type="EMBL" id="GBM77249.1"/>
    </source>
</evidence>
<accession>A0A4Y2IJ03</accession>
<proteinExistence type="predicted"/>
<organism evidence="1 2">
    <name type="scientific">Araneus ventricosus</name>
    <name type="common">Orbweaver spider</name>
    <name type="synonym">Epeira ventricosa</name>
    <dbReference type="NCBI Taxonomy" id="182803"/>
    <lineage>
        <taxon>Eukaryota</taxon>
        <taxon>Metazoa</taxon>
        <taxon>Ecdysozoa</taxon>
        <taxon>Arthropoda</taxon>
        <taxon>Chelicerata</taxon>
        <taxon>Arachnida</taxon>
        <taxon>Araneae</taxon>
        <taxon>Araneomorphae</taxon>
        <taxon>Entelegynae</taxon>
        <taxon>Araneoidea</taxon>
        <taxon>Araneidae</taxon>
        <taxon>Araneus</taxon>
    </lineage>
</organism>
<gene>
    <name evidence="1" type="ORF">AVEN_71044_1</name>
</gene>
<keyword evidence="2" id="KW-1185">Reference proteome</keyword>